<dbReference type="AlphaFoldDB" id="A0A226N8G0"/>
<feature type="signal peptide" evidence="1">
    <location>
        <begin position="1"/>
        <end position="18"/>
    </location>
</feature>
<dbReference type="EMBL" id="MCFN01000142">
    <property type="protein sequence ID" value="OXB63885.1"/>
    <property type="molecule type" value="Genomic_DNA"/>
</dbReference>
<gene>
    <name evidence="3" type="ORF">ASZ78_004180</name>
</gene>
<name>A0A226N8G0_CALSU</name>
<feature type="chain" id="PRO_5013279850" description="Suv3 N-terminal domain-containing protein" evidence="1">
    <location>
        <begin position="19"/>
        <end position="107"/>
    </location>
</feature>
<dbReference type="STRING" id="9009.A0A226N8G0"/>
<protein>
    <recommendedName>
        <fullName evidence="2">Suv3 N-terminal domain-containing protein</fullName>
    </recommendedName>
</protein>
<evidence type="ECO:0000259" key="2">
    <source>
        <dbReference type="Pfam" id="PF18114"/>
    </source>
</evidence>
<organism evidence="3 4">
    <name type="scientific">Callipepla squamata</name>
    <name type="common">Scaled quail</name>
    <dbReference type="NCBI Taxonomy" id="9009"/>
    <lineage>
        <taxon>Eukaryota</taxon>
        <taxon>Metazoa</taxon>
        <taxon>Chordata</taxon>
        <taxon>Craniata</taxon>
        <taxon>Vertebrata</taxon>
        <taxon>Euteleostomi</taxon>
        <taxon>Archelosauria</taxon>
        <taxon>Archosauria</taxon>
        <taxon>Dinosauria</taxon>
        <taxon>Saurischia</taxon>
        <taxon>Theropoda</taxon>
        <taxon>Coelurosauria</taxon>
        <taxon>Aves</taxon>
        <taxon>Neognathae</taxon>
        <taxon>Galloanserae</taxon>
        <taxon>Galliformes</taxon>
        <taxon>Odontophoridae</taxon>
        <taxon>Callipepla</taxon>
    </lineage>
</organism>
<dbReference type="OrthoDB" id="10515388at2759"/>
<keyword evidence="1" id="KW-0732">Signal</keyword>
<proteinExistence type="predicted"/>
<keyword evidence="4" id="KW-1185">Reference proteome</keyword>
<dbReference type="InterPro" id="IPR041453">
    <property type="entry name" value="Suv3_N"/>
</dbReference>
<comment type="caution">
    <text evidence="3">The sequence shown here is derived from an EMBL/GenBank/DDBJ whole genome shotgun (WGS) entry which is preliminary data.</text>
</comment>
<evidence type="ECO:0000313" key="3">
    <source>
        <dbReference type="EMBL" id="OXB63885.1"/>
    </source>
</evidence>
<sequence length="107" mass="11594">MRRCAWPLLRLSARVGLALRRGGAVRFCPAASSSSSSDGGGVRAPDTSLFVPVPLRPIEDAAEEDVGAELTQPLDKGEVLKNLNKFYKRKEIQRLGTENGLDGKKMV</sequence>
<dbReference type="Pfam" id="PF18114">
    <property type="entry name" value="Suv3_N"/>
    <property type="match status" value="1"/>
</dbReference>
<dbReference type="Gene3D" id="1.10.1740.140">
    <property type="match status" value="1"/>
</dbReference>
<accession>A0A226N8G0</accession>
<feature type="domain" description="Suv3 N-terminal" evidence="2">
    <location>
        <begin position="48"/>
        <end position="104"/>
    </location>
</feature>
<evidence type="ECO:0000256" key="1">
    <source>
        <dbReference type="SAM" id="SignalP"/>
    </source>
</evidence>
<dbReference type="Proteomes" id="UP000198323">
    <property type="component" value="Unassembled WGS sequence"/>
</dbReference>
<evidence type="ECO:0000313" key="4">
    <source>
        <dbReference type="Proteomes" id="UP000198323"/>
    </source>
</evidence>
<reference evidence="3 4" key="1">
    <citation type="submission" date="2016-07" db="EMBL/GenBank/DDBJ databases">
        <title>Disparate Historic Effective Population Sizes Predicted by Modern Levels of Genome Diversity for the Scaled Quail (Callipepla squamata) and the Northern Bobwhite (Colinus virginianus): Inferences from First and Second Generation Draft Genome Assemblies for Sympatric New World Quail.</title>
        <authorList>
            <person name="Oldeschulte D.L."/>
            <person name="Halley Y.A."/>
            <person name="Bhattarai E.K."/>
            <person name="Brashear W.A."/>
            <person name="Hill J."/>
            <person name="Metz R.P."/>
            <person name="Johnson C.D."/>
            <person name="Rollins D."/>
            <person name="Peterson M.J."/>
            <person name="Bickhart D.M."/>
            <person name="Decker J.E."/>
            <person name="Seabury C.M."/>
        </authorList>
    </citation>
    <scope>NUCLEOTIDE SEQUENCE [LARGE SCALE GENOMIC DNA]</scope>
    <source>
        <strain evidence="3 4">Texas</strain>
        <tissue evidence="3">Leg muscle</tissue>
    </source>
</reference>